<evidence type="ECO:0000256" key="3">
    <source>
        <dbReference type="PROSITE-ProRule" id="PRU01052"/>
    </source>
</evidence>
<dbReference type="InterPro" id="IPR027417">
    <property type="entry name" value="P-loop_NTPase"/>
</dbReference>
<keyword evidence="2" id="KW-0342">GTP-binding</keyword>
<protein>
    <recommendedName>
        <fullName evidence="4">GB1/RHD3-type G domain-containing protein</fullName>
    </recommendedName>
</protein>
<dbReference type="Proteomes" id="UP001642483">
    <property type="component" value="Unassembled WGS sequence"/>
</dbReference>
<evidence type="ECO:0000259" key="4">
    <source>
        <dbReference type="PROSITE" id="PS51715"/>
    </source>
</evidence>
<reference evidence="5 6" key="1">
    <citation type="submission" date="2024-02" db="EMBL/GenBank/DDBJ databases">
        <authorList>
            <person name="Daric V."/>
            <person name="Darras S."/>
        </authorList>
    </citation>
    <scope>NUCLEOTIDE SEQUENCE [LARGE SCALE GENOMIC DNA]</scope>
</reference>
<dbReference type="Pfam" id="PF02263">
    <property type="entry name" value="GBP"/>
    <property type="match status" value="1"/>
</dbReference>
<dbReference type="InterPro" id="IPR015894">
    <property type="entry name" value="Guanylate-bd_N"/>
</dbReference>
<dbReference type="SUPFAM" id="SSF52540">
    <property type="entry name" value="P-loop containing nucleoside triphosphate hydrolases"/>
    <property type="match status" value="1"/>
</dbReference>
<organism evidence="5 6">
    <name type="scientific">Clavelina lepadiformis</name>
    <name type="common">Light-bulb sea squirt</name>
    <name type="synonym">Ascidia lepadiformis</name>
    <dbReference type="NCBI Taxonomy" id="159417"/>
    <lineage>
        <taxon>Eukaryota</taxon>
        <taxon>Metazoa</taxon>
        <taxon>Chordata</taxon>
        <taxon>Tunicata</taxon>
        <taxon>Ascidiacea</taxon>
        <taxon>Aplousobranchia</taxon>
        <taxon>Clavelinidae</taxon>
        <taxon>Clavelina</taxon>
    </lineage>
</organism>
<keyword evidence="1" id="KW-0547">Nucleotide-binding</keyword>
<feature type="domain" description="GB1/RHD3-type G" evidence="4">
    <location>
        <begin position="42"/>
        <end position="316"/>
    </location>
</feature>
<evidence type="ECO:0000256" key="2">
    <source>
        <dbReference type="ARBA" id="ARBA00023134"/>
    </source>
</evidence>
<dbReference type="EMBL" id="CAWYQH010000057">
    <property type="protein sequence ID" value="CAK8678924.1"/>
    <property type="molecule type" value="Genomic_DNA"/>
</dbReference>
<sequence length="679" mass="78241">MSGQAQEGSSQDVVKIVKEENGCFKFDLEALKSVLLQKIVADLPVAIYSIAGTFRKGKSFLLNLFVRYWETGELCNDIQEDVVNGPFRFQGGVLKKCTKGIFILKKPMMITSKTHRKVAVFLMDTQGLFDHSTSQKVSSLILGISFLLSSYQIYNLSSGIDSQNLETIYKFAEFAKSVKDINTLSSPFQAFMFLIRDWKNLEYPYGFTKQTETSEAHSDYLEDVLEYKGCSEEHKDIRQLLRETFSNMSCFLLPSPGEVVETLTSRDFSCSLHDVSLPFRQQASQFFQYLCDEENIVLKKFENEEVTCRQLYNYAVHYDFILAKGLVTSVDSFVKAKERAQVDNRIHKLVCEYRHEMDLFPVEILWLEHTHFLKMHKYLSKYEDYPCSDKALKRKGYLRIELLIQQQFKEIKTKREMDLITEKCFKFYEDKLLHWEGIDPERFKNDHMTWKKECMQIFAISEKPGGKDYHMKERKKLETKINQLFQRNKIRLDMELVFKEVLEEYTARLKTKSYLNLDTVLRTKHRKLIWEILEKIEGKLPPGESIQVFEKVLIETEIVYDDVKKRNLKWRIGAGIIGTIFGSGALALSSILLSPLGLFLSEATLASLVYGGVEGSGTSVKDILTALFGPSNFKMSLVRAGLLSLKIALPNAAALMDEEVFLSAMAEQECNKDQKDNVL</sequence>
<evidence type="ECO:0000256" key="1">
    <source>
        <dbReference type="ARBA" id="ARBA00022741"/>
    </source>
</evidence>
<dbReference type="Gene3D" id="3.40.50.300">
    <property type="entry name" value="P-loop containing nucleotide triphosphate hydrolases"/>
    <property type="match status" value="1"/>
</dbReference>
<proteinExistence type="inferred from homology"/>
<comment type="similarity">
    <text evidence="3">Belongs to the TRAFAC class dynamin-like GTPase superfamily. GB1/RHD3 GTPase family.</text>
</comment>
<accession>A0ABP0FH04</accession>
<dbReference type="PANTHER" id="PTHR10751">
    <property type="entry name" value="GUANYLATE BINDING PROTEIN"/>
    <property type="match status" value="1"/>
</dbReference>
<dbReference type="InterPro" id="IPR030386">
    <property type="entry name" value="G_GB1_RHD3_dom"/>
</dbReference>
<keyword evidence="6" id="KW-1185">Reference proteome</keyword>
<name>A0ABP0FH04_CLALP</name>
<dbReference type="PROSITE" id="PS51715">
    <property type="entry name" value="G_GB1_RHD3"/>
    <property type="match status" value="1"/>
</dbReference>
<comment type="caution">
    <text evidence="5">The sequence shown here is derived from an EMBL/GenBank/DDBJ whole genome shotgun (WGS) entry which is preliminary data.</text>
</comment>
<evidence type="ECO:0000313" key="6">
    <source>
        <dbReference type="Proteomes" id="UP001642483"/>
    </source>
</evidence>
<evidence type="ECO:0000313" key="5">
    <source>
        <dbReference type="EMBL" id="CAK8678924.1"/>
    </source>
</evidence>
<gene>
    <name evidence="5" type="ORF">CVLEPA_LOCUS9195</name>
</gene>